<feature type="compositionally biased region" description="Basic and acidic residues" evidence="1">
    <location>
        <begin position="139"/>
        <end position="148"/>
    </location>
</feature>
<dbReference type="EMBL" id="JANPWB010000004">
    <property type="protein sequence ID" value="KAJ1194385.1"/>
    <property type="molecule type" value="Genomic_DNA"/>
</dbReference>
<dbReference type="Proteomes" id="UP001066276">
    <property type="component" value="Chromosome 2_2"/>
</dbReference>
<protein>
    <submittedName>
        <fullName evidence="2">Uncharacterized protein</fullName>
    </submittedName>
</protein>
<organism evidence="2 3">
    <name type="scientific">Pleurodeles waltl</name>
    <name type="common">Iberian ribbed newt</name>
    <dbReference type="NCBI Taxonomy" id="8319"/>
    <lineage>
        <taxon>Eukaryota</taxon>
        <taxon>Metazoa</taxon>
        <taxon>Chordata</taxon>
        <taxon>Craniata</taxon>
        <taxon>Vertebrata</taxon>
        <taxon>Euteleostomi</taxon>
        <taxon>Amphibia</taxon>
        <taxon>Batrachia</taxon>
        <taxon>Caudata</taxon>
        <taxon>Salamandroidea</taxon>
        <taxon>Salamandridae</taxon>
        <taxon>Pleurodelinae</taxon>
        <taxon>Pleurodeles</taxon>
    </lineage>
</organism>
<accession>A0AAV7V255</accession>
<name>A0AAV7V255_PLEWA</name>
<proteinExistence type="predicted"/>
<evidence type="ECO:0000313" key="2">
    <source>
        <dbReference type="EMBL" id="KAJ1194385.1"/>
    </source>
</evidence>
<feature type="compositionally biased region" description="Basic residues" evidence="1">
    <location>
        <begin position="113"/>
        <end position="124"/>
    </location>
</feature>
<feature type="region of interest" description="Disordered" evidence="1">
    <location>
        <begin position="75"/>
        <end position="164"/>
    </location>
</feature>
<evidence type="ECO:0000256" key="1">
    <source>
        <dbReference type="SAM" id="MobiDB-lite"/>
    </source>
</evidence>
<gene>
    <name evidence="2" type="ORF">NDU88_003674</name>
</gene>
<feature type="region of interest" description="Disordered" evidence="1">
    <location>
        <begin position="1"/>
        <end position="35"/>
    </location>
</feature>
<comment type="caution">
    <text evidence="2">The sequence shown here is derived from an EMBL/GenBank/DDBJ whole genome shotgun (WGS) entry which is preliminary data.</text>
</comment>
<sequence length="206" mass="22419">MPGSRSQSPRWAHSPRGVTPGGQHPPQRLPRWPPRRCLGTPACRRGSAPCVRAGPEGIRAAPALLAPRGRKYLLGQGPTRALRTRRVPRALQPGGGAWTRPPPNAGRPLRSQRGPRLHPGRGSKRREGPQASTCVGRSDPAHSPRWDRGQGSAAPLVRPIDVGHQRDGSAPLSYENCYSPFKQVVFTLAGVTDNQLFFIQRQISVE</sequence>
<keyword evidence="3" id="KW-1185">Reference proteome</keyword>
<evidence type="ECO:0000313" key="3">
    <source>
        <dbReference type="Proteomes" id="UP001066276"/>
    </source>
</evidence>
<reference evidence="2" key="1">
    <citation type="journal article" date="2022" name="bioRxiv">
        <title>Sequencing and chromosome-scale assembly of the giantPleurodeles waltlgenome.</title>
        <authorList>
            <person name="Brown T."/>
            <person name="Elewa A."/>
            <person name="Iarovenko S."/>
            <person name="Subramanian E."/>
            <person name="Araus A.J."/>
            <person name="Petzold A."/>
            <person name="Susuki M."/>
            <person name="Suzuki K.-i.T."/>
            <person name="Hayashi T."/>
            <person name="Toyoda A."/>
            <person name="Oliveira C."/>
            <person name="Osipova E."/>
            <person name="Leigh N.D."/>
            <person name="Simon A."/>
            <person name="Yun M.H."/>
        </authorList>
    </citation>
    <scope>NUCLEOTIDE SEQUENCE</scope>
    <source>
        <strain evidence="2">20211129_DDA</strain>
        <tissue evidence="2">Liver</tissue>
    </source>
</reference>
<dbReference type="AlphaFoldDB" id="A0AAV7V255"/>